<sequence>MRTGVKHNKISKGTNELTEVDKQTSINYSWMEKVCLFFVVPG</sequence>
<organism evidence="1">
    <name type="scientific">Anguilla anguilla</name>
    <name type="common">European freshwater eel</name>
    <name type="synonym">Muraena anguilla</name>
    <dbReference type="NCBI Taxonomy" id="7936"/>
    <lineage>
        <taxon>Eukaryota</taxon>
        <taxon>Metazoa</taxon>
        <taxon>Chordata</taxon>
        <taxon>Craniata</taxon>
        <taxon>Vertebrata</taxon>
        <taxon>Euteleostomi</taxon>
        <taxon>Actinopterygii</taxon>
        <taxon>Neopterygii</taxon>
        <taxon>Teleostei</taxon>
        <taxon>Anguilliformes</taxon>
        <taxon>Anguillidae</taxon>
        <taxon>Anguilla</taxon>
    </lineage>
</organism>
<evidence type="ECO:0000313" key="1">
    <source>
        <dbReference type="EMBL" id="JAH48345.1"/>
    </source>
</evidence>
<protein>
    <submittedName>
        <fullName evidence="1">Uncharacterized protein</fullName>
    </submittedName>
</protein>
<reference evidence="1" key="1">
    <citation type="submission" date="2014-11" db="EMBL/GenBank/DDBJ databases">
        <authorList>
            <person name="Amaro Gonzalez C."/>
        </authorList>
    </citation>
    <scope>NUCLEOTIDE SEQUENCE</scope>
</reference>
<proteinExistence type="predicted"/>
<dbReference type="EMBL" id="GBXM01060232">
    <property type="protein sequence ID" value="JAH48345.1"/>
    <property type="molecule type" value="Transcribed_RNA"/>
</dbReference>
<reference evidence="1" key="2">
    <citation type="journal article" date="2015" name="Fish Shellfish Immunol.">
        <title>Early steps in the European eel (Anguilla anguilla)-Vibrio vulnificus interaction in the gills: Role of the RtxA13 toxin.</title>
        <authorList>
            <person name="Callol A."/>
            <person name="Pajuelo D."/>
            <person name="Ebbesson L."/>
            <person name="Teles M."/>
            <person name="MacKenzie S."/>
            <person name="Amaro C."/>
        </authorList>
    </citation>
    <scope>NUCLEOTIDE SEQUENCE</scope>
</reference>
<name>A0A0E9T5W3_ANGAN</name>
<dbReference type="AlphaFoldDB" id="A0A0E9T5W3"/>
<accession>A0A0E9T5W3</accession>